<reference evidence="2" key="1">
    <citation type="journal article" date="2013" name="Science">
        <title>The Amborella genome and the evolution of flowering plants.</title>
        <authorList>
            <consortium name="Amborella Genome Project"/>
        </authorList>
    </citation>
    <scope>NUCLEOTIDE SEQUENCE [LARGE SCALE GENOMIC DNA]</scope>
</reference>
<dbReference type="Gramene" id="ERN04822">
    <property type="protein sequence ID" value="ERN04822"/>
    <property type="gene ID" value="AMTR_s00146p00028480"/>
</dbReference>
<evidence type="ECO:0000313" key="1">
    <source>
        <dbReference type="EMBL" id="ERN04822.1"/>
    </source>
</evidence>
<proteinExistence type="predicted"/>
<accession>W1P4M5</accession>
<dbReference type="AlphaFoldDB" id="W1P4M5"/>
<dbReference type="EMBL" id="KI394155">
    <property type="protein sequence ID" value="ERN04822.1"/>
    <property type="molecule type" value="Genomic_DNA"/>
</dbReference>
<dbReference type="HOGENOM" id="CLU_2029835_0_0_1"/>
<gene>
    <name evidence="1" type="ORF">AMTR_s00146p00028480</name>
</gene>
<organism evidence="1 2">
    <name type="scientific">Amborella trichopoda</name>
    <dbReference type="NCBI Taxonomy" id="13333"/>
    <lineage>
        <taxon>Eukaryota</taxon>
        <taxon>Viridiplantae</taxon>
        <taxon>Streptophyta</taxon>
        <taxon>Embryophyta</taxon>
        <taxon>Tracheophyta</taxon>
        <taxon>Spermatophyta</taxon>
        <taxon>Magnoliopsida</taxon>
        <taxon>Amborellales</taxon>
        <taxon>Amborellaceae</taxon>
        <taxon>Amborella</taxon>
    </lineage>
</organism>
<dbReference type="Proteomes" id="UP000017836">
    <property type="component" value="Unassembled WGS sequence"/>
</dbReference>
<keyword evidence="2" id="KW-1185">Reference proteome</keyword>
<name>W1P4M5_AMBTC</name>
<evidence type="ECO:0000313" key="2">
    <source>
        <dbReference type="Proteomes" id="UP000017836"/>
    </source>
</evidence>
<protein>
    <submittedName>
        <fullName evidence="1">Uncharacterized protein</fullName>
    </submittedName>
</protein>
<sequence>MEAEPPHVQLLLEPPAVPSDIQELQSREVVVDNEVAVVDKDAACAETFDYMGLALNVPIVEVYNVIKERVKTMKIEYKNQKKKKKGTAVVEPTTQGVKKIGLGMMMQRELSLRSRSNIIEID</sequence>